<dbReference type="OrthoDB" id="2663237at2"/>
<proteinExistence type="predicted"/>
<keyword evidence="1" id="KW-1133">Transmembrane helix</keyword>
<name>A0A559JQ38_9BACL</name>
<protein>
    <submittedName>
        <fullName evidence="2">Uncharacterized protein</fullName>
    </submittedName>
</protein>
<keyword evidence="1" id="KW-0472">Membrane</keyword>
<keyword evidence="3" id="KW-1185">Reference proteome</keyword>
<comment type="caution">
    <text evidence="2">The sequence shown here is derived from an EMBL/GenBank/DDBJ whole genome shotgun (WGS) entry which is preliminary data.</text>
</comment>
<accession>A0A559JQ38</accession>
<evidence type="ECO:0000256" key="1">
    <source>
        <dbReference type="SAM" id="Phobius"/>
    </source>
</evidence>
<sequence>MHKNQALTRKQVIAMTGRPVCVVLKNGNYYVGRIQGVENGQLVLSGYQAKGKYRPALSRSRRVSKKANVSGLFGLGSLLGGAGGIGAGGIGAGGAAAGAQPGGGGLLGGLGGIGGFMQFFSKAWPAVRMGMGMVRTIMPMFGGGKT</sequence>
<organism evidence="2 3">
    <name type="scientific">Cohnella terricola</name>
    <dbReference type="NCBI Taxonomy" id="1289167"/>
    <lineage>
        <taxon>Bacteria</taxon>
        <taxon>Bacillati</taxon>
        <taxon>Bacillota</taxon>
        <taxon>Bacilli</taxon>
        <taxon>Bacillales</taxon>
        <taxon>Paenibacillaceae</taxon>
        <taxon>Cohnella</taxon>
    </lineage>
</organism>
<dbReference type="EMBL" id="VNJJ01000003">
    <property type="protein sequence ID" value="TVY01991.1"/>
    <property type="molecule type" value="Genomic_DNA"/>
</dbReference>
<gene>
    <name evidence="2" type="ORF">FPZ45_05980</name>
</gene>
<reference evidence="2 3" key="1">
    <citation type="submission" date="2019-07" db="EMBL/GenBank/DDBJ databases">
        <authorList>
            <person name="Kim J."/>
        </authorList>
    </citation>
    <scope>NUCLEOTIDE SEQUENCE [LARGE SCALE GENOMIC DNA]</scope>
    <source>
        <strain evidence="2 3">G13</strain>
    </source>
</reference>
<dbReference type="RefSeq" id="WP_144699439.1">
    <property type="nucleotide sequence ID" value="NZ_VNJJ01000003.1"/>
</dbReference>
<feature type="transmembrane region" description="Helical" evidence="1">
    <location>
        <begin position="69"/>
        <end position="90"/>
    </location>
</feature>
<dbReference type="AlphaFoldDB" id="A0A559JQ38"/>
<feature type="transmembrane region" description="Helical" evidence="1">
    <location>
        <begin position="102"/>
        <end position="121"/>
    </location>
</feature>
<keyword evidence="1" id="KW-0812">Transmembrane</keyword>
<evidence type="ECO:0000313" key="2">
    <source>
        <dbReference type="EMBL" id="TVY01991.1"/>
    </source>
</evidence>
<evidence type="ECO:0000313" key="3">
    <source>
        <dbReference type="Proteomes" id="UP000316330"/>
    </source>
</evidence>
<dbReference type="Proteomes" id="UP000316330">
    <property type="component" value="Unassembled WGS sequence"/>
</dbReference>